<proteinExistence type="inferred from homology"/>
<evidence type="ECO:0000313" key="6">
    <source>
        <dbReference type="EMBL" id="CAK7211130.1"/>
    </source>
</evidence>
<dbReference type="CDD" id="cd19071">
    <property type="entry name" value="AKR_AKR1-5-like"/>
    <property type="match status" value="1"/>
</dbReference>
<evidence type="ECO:0000256" key="2">
    <source>
        <dbReference type="ARBA" id="ARBA00022857"/>
    </source>
</evidence>
<dbReference type="PIRSF" id="PIRSF000097">
    <property type="entry name" value="AKR"/>
    <property type="match status" value="1"/>
</dbReference>
<dbReference type="InterPro" id="IPR018170">
    <property type="entry name" value="Aldo/ket_reductase_CS"/>
</dbReference>
<dbReference type="EMBL" id="CAWUHB010000003">
    <property type="protein sequence ID" value="CAK7211130.1"/>
    <property type="molecule type" value="Genomic_DNA"/>
</dbReference>
<keyword evidence="3" id="KW-0560">Oxidoreductase</keyword>
<evidence type="ECO:0000256" key="1">
    <source>
        <dbReference type="ARBA" id="ARBA00007905"/>
    </source>
</evidence>
<dbReference type="PROSITE" id="PS00062">
    <property type="entry name" value="ALDOKETO_REDUCTASE_2"/>
    <property type="match status" value="1"/>
</dbReference>
<feature type="region of interest" description="Disordered" evidence="4">
    <location>
        <begin position="276"/>
        <end position="300"/>
    </location>
</feature>
<dbReference type="PANTHER" id="PTHR43827:SF3">
    <property type="entry name" value="NADP-DEPENDENT OXIDOREDUCTASE DOMAIN-CONTAINING PROTEIN"/>
    <property type="match status" value="1"/>
</dbReference>
<dbReference type="InterPro" id="IPR036812">
    <property type="entry name" value="NAD(P)_OxRdtase_dom_sf"/>
</dbReference>
<evidence type="ECO:0000256" key="4">
    <source>
        <dbReference type="SAM" id="MobiDB-lite"/>
    </source>
</evidence>
<dbReference type="PRINTS" id="PR00069">
    <property type="entry name" value="ALDKETRDTASE"/>
</dbReference>
<dbReference type="InterPro" id="IPR023210">
    <property type="entry name" value="NADP_OxRdtase_dom"/>
</dbReference>
<keyword evidence="2" id="KW-0521">NADP</keyword>
<accession>A0ABP0AV88</accession>
<evidence type="ECO:0000313" key="7">
    <source>
        <dbReference type="Proteomes" id="UP001642405"/>
    </source>
</evidence>
<dbReference type="SUPFAM" id="SSF51430">
    <property type="entry name" value="NAD(P)-linked oxidoreductase"/>
    <property type="match status" value="1"/>
</dbReference>
<protein>
    <recommendedName>
        <fullName evidence="5">NADP-dependent oxidoreductase domain-containing protein</fullName>
    </recommendedName>
</protein>
<sequence>MPLHSVFTLNTGAKIPAIGLGTWQDKDSQEEAVLAALKAGYRHIDTAAVYGTEPEVGRAIKRSGIPREELFITTKLWREDNAPDKVEAAMDQSLKNLQLDYVDLYLMHWPAAMVDGKQTDAIDYVDTYKAMEALVPKGKTRAIGICNFSRAELERLLSNAGASVPAVHQMELHPWLQQKEFAQYNKDNGITIVQYSPFGNQNAKYARNAAILLEDPTLQRVADKYGKTTAQVALAWGIHHGHAVIPKSKTEERIKSNLAGNFNLSPEDVQEIDKIDKKQRFNDDSDGGYSYFQDLDGKKK</sequence>
<reference evidence="6 7" key="1">
    <citation type="submission" date="2024-01" db="EMBL/GenBank/DDBJ databases">
        <authorList>
            <person name="Allen C."/>
            <person name="Tagirdzhanova G."/>
        </authorList>
    </citation>
    <scope>NUCLEOTIDE SEQUENCE [LARGE SCALE GENOMIC DNA]</scope>
</reference>
<dbReference type="PANTHER" id="PTHR43827">
    <property type="entry name" value="2,5-DIKETO-D-GLUCONIC ACID REDUCTASE"/>
    <property type="match status" value="1"/>
</dbReference>
<dbReference type="Pfam" id="PF00248">
    <property type="entry name" value="Aldo_ket_red"/>
    <property type="match status" value="1"/>
</dbReference>
<feature type="domain" description="NADP-dependent oxidoreductase" evidence="5">
    <location>
        <begin position="18"/>
        <end position="276"/>
    </location>
</feature>
<keyword evidence="7" id="KW-1185">Reference proteome</keyword>
<gene>
    <name evidence="6" type="ORF">SCUCBS95973_001026</name>
</gene>
<name>A0ABP0AV88_9PEZI</name>
<dbReference type="Proteomes" id="UP001642405">
    <property type="component" value="Unassembled WGS sequence"/>
</dbReference>
<evidence type="ECO:0000259" key="5">
    <source>
        <dbReference type="Pfam" id="PF00248"/>
    </source>
</evidence>
<comment type="caution">
    <text evidence="6">The sequence shown here is derived from an EMBL/GenBank/DDBJ whole genome shotgun (WGS) entry which is preliminary data.</text>
</comment>
<dbReference type="PROSITE" id="PS00798">
    <property type="entry name" value="ALDOKETO_REDUCTASE_1"/>
    <property type="match status" value="1"/>
</dbReference>
<evidence type="ECO:0000256" key="3">
    <source>
        <dbReference type="ARBA" id="ARBA00023002"/>
    </source>
</evidence>
<comment type="similarity">
    <text evidence="1">Belongs to the aldo/keto reductase family.</text>
</comment>
<dbReference type="Gene3D" id="3.20.20.100">
    <property type="entry name" value="NADP-dependent oxidoreductase domain"/>
    <property type="match status" value="1"/>
</dbReference>
<dbReference type="InterPro" id="IPR020471">
    <property type="entry name" value="AKR"/>
</dbReference>
<organism evidence="6 7">
    <name type="scientific">Sporothrix curviconia</name>
    <dbReference type="NCBI Taxonomy" id="1260050"/>
    <lineage>
        <taxon>Eukaryota</taxon>
        <taxon>Fungi</taxon>
        <taxon>Dikarya</taxon>
        <taxon>Ascomycota</taxon>
        <taxon>Pezizomycotina</taxon>
        <taxon>Sordariomycetes</taxon>
        <taxon>Sordariomycetidae</taxon>
        <taxon>Ophiostomatales</taxon>
        <taxon>Ophiostomataceae</taxon>
        <taxon>Sporothrix</taxon>
    </lineage>
</organism>